<dbReference type="PANTHER" id="PTHR13003">
    <property type="entry name" value="NUP107-RELATED"/>
    <property type="match status" value="1"/>
</dbReference>
<feature type="compositionally biased region" description="Polar residues" evidence="8">
    <location>
        <begin position="1"/>
        <end position="12"/>
    </location>
</feature>
<proteinExistence type="inferred from homology"/>
<evidence type="ECO:0000256" key="1">
    <source>
        <dbReference type="ARBA" id="ARBA00022448"/>
    </source>
</evidence>
<accession>A0AAN7TL98</accession>
<evidence type="ECO:0000256" key="5">
    <source>
        <dbReference type="ARBA" id="ARBA00023132"/>
    </source>
</evidence>
<dbReference type="Gene3D" id="1.20.190.50">
    <property type="match status" value="1"/>
</dbReference>
<feature type="compositionally biased region" description="Polar residues" evidence="8">
    <location>
        <begin position="32"/>
        <end position="48"/>
    </location>
</feature>
<dbReference type="GO" id="GO:0031080">
    <property type="term" value="C:nuclear pore outer ring"/>
    <property type="evidence" value="ECO:0007669"/>
    <property type="project" value="TreeGrafter"/>
</dbReference>
<gene>
    <name evidence="9" type="ORF">LTR62_002081</name>
</gene>
<dbReference type="GO" id="GO:0031965">
    <property type="term" value="C:nuclear membrane"/>
    <property type="evidence" value="ECO:0007669"/>
    <property type="project" value="UniProtKB-SubCell"/>
</dbReference>
<comment type="similarity">
    <text evidence="7">Belongs to the nucleoporin Nup84/Nup107 family.</text>
</comment>
<keyword evidence="1 7" id="KW-0813">Transport</keyword>
<evidence type="ECO:0000256" key="3">
    <source>
        <dbReference type="ARBA" id="ARBA00022927"/>
    </source>
</evidence>
<keyword evidence="6 7" id="KW-0539">Nucleus</keyword>
<sequence>MPPHTRLSSNTGIGKAPAPRRQRAPMTRKSSRNISNSNQDRWDFTSTNNDDRDIRESVEDNETVVEEDQEMPTSPEVEEAVAPLRQIADRVGSEVESFAVQFAIFLKDVPARQDKFEAAKEIVSQFEGIAKDAANSLQRNHQKERMELLRKEWSERTRLSISGSSKQIIKSSGMLQGTKADAVEEARQWQQEADIWRLFNIVLDFWYDREERRRMRDDKLARASQPHRYTPEKQLWERFLLENEIANIHSIYKTWLEQTVDHEEVSLEVIIQALEERTAAGKGLWKKGWLHTRERIKHEKRMGSLKGASAVGLPQIRSSNGNDLIVSNVDPDAPSRQGRALEREDKQYEQAMWVFCWEMLRRGKSWQDILQWCEEHDEGWRAAILCPVAGASDALSCAAWRKMCYIASQSGCSNEYEAAVYGLLGGNVKAVQKVCKTTDDHLFAHYSCALVRQFELYVRNNFPAKVCSLAQRPVTEDVLDDEDEAQRIISRLIAQLQGDDTTSDEAGRPLKLIESYLLANDVESMANMVGAALSDVDSLRGGHEDAITRLRSPPAPEHMSKEADIALSPRGLRIVTHMYLVLTAIDSNEQPEETVAAEQNVIVAYTLALRAAGKRDFAPTYLSQLQPGRAIVVLARVLQDVKEAREQQTMLGLITEYKVKQSNVLEELLRWTLQTRFDSKTMPEKPLQILEDCEVDNLYPGRRIIDEFLKLDNVLAEDDQAVLDALQWFQLVQNHWKLTFDALAQALRTALIAGRITCAVEIVRRFPYETLSVQKSYADLQRGVNIMDKTLMPENQDDALKWQILQQQSQTYYELEQLVHAIEALAEWVTQERPYSAAGVANSTRKKNVMDAKIALDEAMAPLLSGLLLHATDEEEQSYLDQIRAAYLPEMILAYTIALYTSGPTLSRDGYIGIMDLSVTIASHERNRLATEFTKAGRMRELVQIFAQASKMMLVMKSNGRVKKERKDGKQLGLWEIGPQGMGSTAPQRRDVS</sequence>
<feature type="region of interest" description="Disordered" evidence="8">
    <location>
        <begin position="1"/>
        <end position="78"/>
    </location>
</feature>
<comment type="caution">
    <text evidence="9">The sequence shown here is derived from an EMBL/GenBank/DDBJ whole genome shotgun (WGS) entry which is preliminary data.</text>
</comment>
<comment type="subcellular location">
    <subcellularLocation>
        <location evidence="7">Nucleus</location>
        <location evidence="7">Nuclear pore complex</location>
    </subcellularLocation>
    <subcellularLocation>
        <location evidence="7">Nucleus membrane</location>
    </subcellularLocation>
</comment>
<dbReference type="PANTHER" id="PTHR13003:SF2">
    <property type="entry name" value="NUCLEAR PORE COMPLEX PROTEIN NUP107"/>
    <property type="match status" value="1"/>
</dbReference>
<name>A0AAN7TL98_9PEZI</name>
<dbReference type="Proteomes" id="UP001310890">
    <property type="component" value="Unassembled WGS sequence"/>
</dbReference>
<feature type="compositionally biased region" description="Basic and acidic residues" evidence="8">
    <location>
        <begin position="49"/>
        <end position="58"/>
    </location>
</feature>
<keyword evidence="7" id="KW-0472">Membrane</keyword>
<protein>
    <recommendedName>
        <fullName evidence="7">Nuclear pore complex protein</fullName>
    </recommendedName>
</protein>
<dbReference type="GO" id="GO:0006606">
    <property type="term" value="P:protein import into nucleus"/>
    <property type="evidence" value="ECO:0007669"/>
    <property type="project" value="TreeGrafter"/>
</dbReference>
<keyword evidence="2" id="KW-0509">mRNA transport</keyword>
<evidence type="ECO:0000313" key="10">
    <source>
        <dbReference type="Proteomes" id="UP001310890"/>
    </source>
</evidence>
<evidence type="ECO:0000256" key="2">
    <source>
        <dbReference type="ARBA" id="ARBA00022816"/>
    </source>
</evidence>
<dbReference type="Gene3D" id="1.10.3450.20">
    <property type="match status" value="1"/>
</dbReference>
<comment type="subunit">
    <text evidence="7">Part of the nuclear pore complex (NPC).</text>
</comment>
<feature type="compositionally biased region" description="Acidic residues" evidence="8">
    <location>
        <begin position="59"/>
        <end position="70"/>
    </location>
</feature>
<evidence type="ECO:0000256" key="8">
    <source>
        <dbReference type="SAM" id="MobiDB-lite"/>
    </source>
</evidence>
<evidence type="ECO:0000313" key="9">
    <source>
        <dbReference type="EMBL" id="KAK5114922.1"/>
    </source>
</evidence>
<comment type="function">
    <text evidence="7">Functions as a component of the nuclear pore complex (NPC).</text>
</comment>
<evidence type="ECO:0000256" key="4">
    <source>
        <dbReference type="ARBA" id="ARBA00023010"/>
    </source>
</evidence>
<keyword evidence="4 7" id="KW-0811">Translocation</keyword>
<dbReference type="GO" id="GO:0006406">
    <property type="term" value="P:mRNA export from nucleus"/>
    <property type="evidence" value="ECO:0007669"/>
    <property type="project" value="TreeGrafter"/>
</dbReference>
<dbReference type="Pfam" id="PF04121">
    <property type="entry name" value="Nup84_Nup100"/>
    <property type="match status" value="1"/>
</dbReference>
<dbReference type="InterPro" id="IPR007252">
    <property type="entry name" value="Nup84/Nup107"/>
</dbReference>
<dbReference type="EMBL" id="JAVRRL010000015">
    <property type="protein sequence ID" value="KAK5114922.1"/>
    <property type="molecule type" value="Genomic_DNA"/>
</dbReference>
<evidence type="ECO:0000256" key="7">
    <source>
        <dbReference type="RuleBase" id="RU365072"/>
    </source>
</evidence>
<evidence type="ECO:0000256" key="6">
    <source>
        <dbReference type="ARBA" id="ARBA00023242"/>
    </source>
</evidence>
<reference evidence="9" key="1">
    <citation type="submission" date="2023-08" db="EMBL/GenBank/DDBJ databases">
        <title>Black Yeasts Isolated from many extreme environments.</title>
        <authorList>
            <person name="Coleine C."/>
            <person name="Stajich J.E."/>
            <person name="Selbmann L."/>
        </authorList>
    </citation>
    <scope>NUCLEOTIDE SEQUENCE</scope>
    <source>
        <strain evidence="9">CCFEE 5401</strain>
    </source>
</reference>
<keyword evidence="5 7" id="KW-0906">Nuclear pore complex</keyword>
<dbReference type="AlphaFoldDB" id="A0AAN7TL98"/>
<organism evidence="9 10">
    <name type="scientific">Meristemomyces frigidus</name>
    <dbReference type="NCBI Taxonomy" id="1508187"/>
    <lineage>
        <taxon>Eukaryota</taxon>
        <taxon>Fungi</taxon>
        <taxon>Dikarya</taxon>
        <taxon>Ascomycota</taxon>
        <taxon>Pezizomycotina</taxon>
        <taxon>Dothideomycetes</taxon>
        <taxon>Dothideomycetidae</taxon>
        <taxon>Mycosphaerellales</taxon>
        <taxon>Teratosphaeriaceae</taxon>
        <taxon>Meristemomyces</taxon>
    </lineage>
</organism>
<keyword evidence="3" id="KW-0653">Protein transport</keyword>
<dbReference type="GO" id="GO:0017056">
    <property type="term" value="F:structural constituent of nuclear pore"/>
    <property type="evidence" value="ECO:0007669"/>
    <property type="project" value="UniProtKB-UniRule"/>
</dbReference>
<dbReference type="GO" id="GO:0000973">
    <property type="term" value="P:post-transcriptional tethering of RNA polymerase II gene DNA at nuclear periphery"/>
    <property type="evidence" value="ECO:0007669"/>
    <property type="project" value="TreeGrafter"/>
</dbReference>